<feature type="region of interest" description="Disordered" evidence="6">
    <location>
        <begin position="206"/>
        <end position="226"/>
    </location>
</feature>
<keyword evidence="2" id="KW-0547">Nucleotide-binding</keyword>
<evidence type="ECO:0000313" key="9">
    <source>
        <dbReference type="Proteomes" id="UP000325902"/>
    </source>
</evidence>
<name>A0A5N5DE47_9PEZI</name>
<dbReference type="PANTHER" id="PTHR46498">
    <property type="entry name" value="GTP-BINDING PROTEIN 8"/>
    <property type="match status" value="1"/>
</dbReference>
<evidence type="ECO:0000256" key="2">
    <source>
        <dbReference type="ARBA" id="ARBA00022741"/>
    </source>
</evidence>
<keyword evidence="5" id="KW-0175">Coiled coil</keyword>
<evidence type="ECO:0000256" key="5">
    <source>
        <dbReference type="SAM" id="Coils"/>
    </source>
</evidence>
<dbReference type="InterPro" id="IPR006073">
    <property type="entry name" value="GTP-bd"/>
</dbReference>
<sequence>MPQWGITPFTCTRCTRRLLSTGRPFLPGHGSSSASGIRVATPRIAARYFETEQPVNSLLIRRHLSRPARPQPVRNHLPSSPPADLLTTDELAEEEHSRDAAVEKYREEHKEEIEKKLGARSSQSTPLSMIHPCYPRPYEPHRYLSTFMPTDQQLQLARLFFATGDPHYVFTCASFRQFPHDSPLPEVAFLGRSNVGKSSLLNALFGRRSRGSPDNHDTGTAKVSNRAGKTRTMNVFLVGKGAQGGAKARETDMHGKVIKGSERERWIGPGRGVAVVDMPGHGFKSRAEWGEEIVKYLTKRKQLRRVFVLVDSDHGLKQTDLQVLDLLQKHGVPHQIVQSKVDKLLLPKLRGNSKNRVQKGLEVLRKRQEAIEKELAKREKQGMGMPALGEILSVSSEKEFPSIDAPGKFDKLGINGLRWAIMQAAGLTEFLE</sequence>
<dbReference type="GO" id="GO:0005739">
    <property type="term" value="C:mitochondrion"/>
    <property type="evidence" value="ECO:0007669"/>
    <property type="project" value="TreeGrafter"/>
</dbReference>
<evidence type="ECO:0000259" key="7">
    <source>
        <dbReference type="PROSITE" id="PS51706"/>
    </source>
</evidence>
<proteinExistence type="predicted"/>
<dbReference type="PANTHER" id="PTHR46498:SF1">
    <property type="entry name" value="GTP-BINDING PROTEIN 8"/>
    <property type="match status" value="1"/>
</dbReference>
<comment type="caution">
    <text evidence="8">The sequence shown here is derived from an EMBL/GenBank/DDBJ whole genome shotgun (WGS) entry which is preliminary data.</text>
</comment>
<reference evidence="8 9" key="1">
    <citation type="journal article" date="2019" name="Sci. Rep.">
        <title>A multi-omics analysis of the grapevine pathogen Lasiodiplodia theobromae reveals that temperature affects the expression of virulence- and pathogenicity-related genes.</title>
        <authorList>
            <person name="Felix C."/>
            <person name="Meneses R."/>
            <person name="Goncalves M.F.M."/>
            <person name="Tilleman L."/>
            <person name="Duarte A.S."/>
            <person name="Jorrin-Novo J.V."/>
            <person name="Van de Peer Y."/>
            <person name="Deforce D."/>
            <person name="Van Nieuwerburgh F."/>
            <person name="Esteves A.C."/>
            <person name="Alves A."/>
        </authorList>
    </citation>
    <scope>NUCLEOTIDE SEQUENCE [LARGE SCALE GENOMIC DNA]</scope>
    <source>
        <strain evidence="8 9">LA-SOL3</strain>
    </source>
</reference>
<evidence type="ECO:0000256" key="1">
    <source>
        <dbReference type="ARBA" id="ARBA00022723"/>
    </source>
</evidence>
<dbReference type="InterPro" id="IPR052279">
    <property type="entry name" value="EngB_GTPase"/>
</dbReference>
<dbReference type="Gene3D" id="3.40.50.300">
    <property type="entry name" value="P-loop containing nucleotide triphosphate hydrolases"/>
    <property type="match status" value="1"/>
</dbReference>
<accession>A0A5N5DE47</accession>
<protein>
    <submittedName>
        <fullName evidence="8">Putative GTP-binding protein EngB</fullName>
    </submittedName>
</protein>
<feature type="domain" description="EngB-type G" evidence="7">
    <location>
        <begin position="183"/>
        <end position="398"/>
    </location>
</feature>
<gene>
    <name evidence="8" type="primary">engB</name>
    <name evidence="8" type="ORF">DBV05_g5945</name>
</gene>
<dbReference type="GO" id="GO:0046872">
    <property type="term" value="F:metal ion binding"/>
    <property type="evidence" value="ECO:0007669"/>
    <property type="project" value="UniProtKB-KW"/>
</dbReference>
<evidence type="ECO:0000256" key="3">
    <source>
        <dbReference type="ARBA" id="ARBA00022842"/>
    </source>
</evidence>
<dbReference type="Proteomes" id="UP000325902">
    <property type="component" value="Unassembled WGS sequence"/>
</dbReference>
<dbReference type="CDD" id="cd01876">
    <property type="entry name" value="YihA_EngB"/>
    <property type="match status" value="1"/>
</dbReference>
<evidence type="ECO:0000313" key="8">
    <source>
        <dbReference type="EMBL" id="KAB2575402.1"/>
    </source>
</evidence>
<dbReference type="EMBL" id="VCHE01000033">
    <property type="protein sequence ID" value="KAB2575402.1"/>
    <property type="molecule type" value="Genomic_DNA"/>
</dbReference>
<dbReference type="AlphaFoldDB" id="A0A5N5DE47"/>
<keyword evidence="3" id="KW-0460">Magnesium</keyword>
<dbReference type="SUPFAM" id="SSF52540">
    <property type="entry name" value="P-loop containing nucleoside triphosphate hydrolases"/>
    <property type="match status" value="1"/>
</dbReference>
<keyword evidence="1" id="KW-0479">Metal-binding</keyword>
<keyword evidence="9" id="KW-1185">Reference proteome</keyword>
<evidence type="ECO:0000256" key="4">
    <source>
        <dbReference type="ARBA" id="ARBA00023134"/>
    </source>
</evidence>
<dbReference type="OrthoDB" id="391988at2759"/>
<dbReference type="InterPro" id="IPR030393">
    <property type="entry name" value="G_ENGB_dom"/>
</dbReference>
<evidence type="ECO:0000256" key="6">
    <source>
        <dbReference type="SAM" id="MobiDB-lite"/>
    </source>
</evidence>
<feature type="region of interest" description="Disordered" evidence="6">
    <location>
        <begin position="66"/>
        <end position="130"/>
    </location>
</feature>
<dbReference type="InterPro" id="IPR027417">
    <property type="entry name" value="P-loop_NTPase"/>
</dbReference>
<dbReference type="PROSITE" id="PS51706">
    <property type="entry name" value="G_ENGB"/>
    <property type="match status" value="1"/>
</dbReference>
<dbReference type="GO" id="GO:0005525">
    <property type="term" value="F:GTP binding"/>
    <property type="evidence" value="ECO:0007669"/>
    <property type="project" value="UniProtKB-KW"/>
</dbReference>
<organism evidence="8 9">
    <name type="scientific">Lasiodiplodia theobromae</name>
    <dbReference type="NCBI Taxonomy" id="45133"/>
    <lineage>
        <taxon>Eukaryota</taxon>
        <taxon>Fungi</taxon>
        <taxon>Dikarya</taxon>
        <taxon>Ascomycota</taxon>
        <taxon>Pezizomycotina</taxon>
        <taxon>Dothideomycetes</taxon>
        <taxon>Dothideomycetes incertae sedis</taxon>
        <taxon>Botryosphaeriales</taxon>
        <taxon>Botryosphaeriaceae</taxon>
        <taxon>Lasiodiplodia</taxon>
    </lineage>
</organism>
<feature type="coiled-coil region" evidence="5">
    <location>
        <begin position="354"/>
        <end position="381"/>
    </location>
</feature>
<dbReference type="Pfam" id="PF01926">
    <property type="entry name" value="MMR_HSR1"/>
    <property type="match status" value="1"/>
</dbReference>
<feature type="compositionally biased region" description="Basic and acidic residues" evidence="6">
    <location>
        <begin position="94"/>
        <end position="117"/>
    </location>
</feature>
<keyword evidence="4" id="KW-0342">GTP-binding</keyword>